<name>A0ABX0C9T3_9BIFI</name>
<dbReference type="Proteomes" id="UP000475155">
    <property type="component" value="Unassembled WGS sequence"/>
</dbReference>
<feature type="region of interest" description="Disordered" evidence="1">
    <location>
        <begin position="1196"/>
        <end position="1238"/>
    </location>
</feature>
<sequence length="1283" mass="139709">MQTRLQVSVFFIITMPVSSSAVFGRKRIERHSYEGKLIMNEEQQQLRRAGTRIRRGIGIVAACACCMAALIGPQTAQAATRINVGTGGFISATAGDGPRITKVRILNEAPYLEVYWNEYVDETAAVNPANFVLKNGDTTIKLKAKGNDYTDTLYFDKGNKELAATDANVMSQIDPDLHMSSIGYEGKIDDSKPLTLEVKGSAIKDASGKAAADATYAGVPMMNFYTKFLASKSGITIKADDTVSDKAMEAAAAQVDIELGKSDNGIAAKMKENHASLAIYSPQENVYILPEHRGGFSKTMYAVEGYGGSMYNNAVSSIAERNILRIRESADGRTTKYPNENILIHEFGHAVKLVGMDQLADKTLSNEFQRLYQSRKDSGMWPNTYAIKNSDEFFATMAAIWFNVMQEKPDWTDGVRSPVNTRSDLKIYDPETYAFFARIFPASDLPSPWAPKDMPKNEYVPAPFAPKPVEEPRHDFATDTFRISLMSGGTEYNLERYDGVCLWWNYGAADVHSWKIAKITDADGEYQVLAKDGRSALAAGPDNTVTIAKTPTSRDTAQQWRFLDAPGDRNGRALLVNVVSGKALAVDGEAKDGAKLILVNVASADAAKVTVTNETQNGRFYPDTFVPDSTDGTVELSNRAGPQVSKVRVVKEGTFLEVYWNEYVDEKAAVNPENFTLKNGGETIRLKSKPSSGVTDTLYFDQKNKEISATSANSMKYLDPTLHMSSIAYDGKIDDSKPLTLQIKGSAIKDAEGRAAQDATYETVPRVSFYTQKITSKTGIVIKADDTVARNTMEAAATQVDIELGKTGTGIAKEMVRNGNSLAIYSSHENVYLIPEQRYAFNKDMYDVEGYGGYPGDGFVSSISEKNVLRTRGNADPAKNTAYTNENILIHEFGHAIKLGGLDTMADQTLANRFYAAYAHAKKTGLWANTYAYQNSDEFFATMAAIWFNVMSESGNGGYDGVRGPINTRDEMRQYDPMTYKVYAELFPAVSLPAPWDSVPNRFGVDMGRTSPPKVDAAETKNADFATDMFQLVSAHTDDRGETYLLERSVTAAGGGQLDLYTLWGAANDLQDSMYSWKVVRHGDVYAFQSVGGKTTLGLTADANGRVSVAGHVFDAKNPAQQWKWTANTDTDDPYDGYLVNVKYGKALTTPGTQYNGSTLVLKPIRKNTMTWRLRDVTQSRNAKNVDGLYVRPAEVSVSPGGSAPGTNPTGRTADSGTKTGDGTGATSASFGTQSGDTGRKGGLTAFGGLARTGVALEVIAGVAVLLIVGVAIIIVRRLRISE</sequence>
<keyword evidence="6" id="KW-1185">Reference proteome</keyword>
<dbReference type="SUPFAM" id="SSF55486">
    <property type="entry name" value="Metalloproteases ('zincins'), catalytic domain"/>
    <property type="match status" value="2"/>
</dbReference>
<dbReference type="InterPro" id="IPR035992">
    <property type="entry name" value="Ricin_B-like_lectins"/>
</dbReference>
<feature type="transmembrane region" description="Helical" evidence="2">
    <location>
        <begin position="1255"/>
        <end position="1276"/>
    </location>
</feature>
<dbReference type="Gene3D" id="3.40.390.10">
    <property type="entry name" value="Collagenase (Catalytic Domain)"/>
    <property type="match status" value="2"/>
</dbReference>
<comment type="caution">
    <text evidence="5">The sequence shown here is derived from an EMBL/GenBank/DDBJ whole genome shotgun (WGS) entry which is preliminary data.</text>
</comment>
<evidence type="ECO:0000259" key="3">
    <source>
        <dbReference type="Pfam" id="PF07737"/>
    </source>
</evidence>
<evidence type="ECO:0000256" key="2">
    <source>
        <dbReference type="SAM" id="Phobius"/>
    </source>
</evidence>
<keyword evidence="2" id="KW-0812">Transmembrane</keyword>
<evidence type="ECO:0000256" key="1">
    <source>
        <dbReference type="SAM" id="MobiDB-lite"/>
    </source>
</evidence>
<dbReference type="InterPro" id="IPR024079">
    <property type="entry name" value="MetalloPept_cat_dom_sf"/>
</dbReference>
<evidence type="ECO:0000313" key="5">
    <source>
        <dbReference type="EMBL" id="NEH11891.1"/>
    </source>
</evidence>
<evidence type="ECO:0000313" key="6">
    <source>
        <dbReference type="Proteomes" id="UP000475155"/>
    </source>
</evidence>
<keyword evidence="2" id="KW-0472">Membrane</keyword>
<reference evidence="5 6" key="1">
    <citation type="submission" date="2019-10" db="EMBL/GenBank/DDBJ databases">
        <title>Bifidobacterium from non-human primates.</title>
        <authorList>
            <person name="Modesto M."/>
        </authorList>
    </citation>
    <scope>NUCLEOTIDE SEQUENCE [LARGE SCALE GENOMIC DNA]</scope>
    <source>
        <strain evidence="5 6">SMA1</strain>
    </source>
</reference>
<organism evidence="5 6">
    <name type="scientific">Bifidobacterium saimiriisciurei</name>
    <dbReference type="NCBI Taxonomy" id="2661627"/>
    <lineage>
        <taxon>Bacteria</taxon>
        <taxon>Bacillati</taxon>
        <taxon>Actinomycetota</taxon>
        <taxon>Actinomycetes</taxon>
        <taxon>Bifidobacteriales</taxon>
        <taxon>Bifidobacteriaceae</taxon>
        <taxon>Bifidobacterium</taxon>
    </lineage>
</organism>
<proteinExistence type="predicted"/>
<dbReference type="EMBL" id="WHZU01000010">
    <property type="protein sequence ID" value="NEH11891.1"/>
    <property type="molecule type" value="Genomic_DNA"/>
</dbReference>
<gene>
    <name evidence="5" type="ORF">GFD18_07300</name>
</gene>
<dbReference type="InterPro" id="IPR000772">
    <property type="entry name" value="Ricin_B_lectin"/>
</dbReference>
<accession>A0ABX0C9T3</accession>
<feature type="domain" description="Ricin B lectin" evidence="4">
    <location>
        <begin position="514"/>
        <end position="598"/>
    </location>
</feature>
<feature type="compositionally biased region" description="Polar residues" evidence="1">
    <location>
        <begin position="1205"/>
        <end position="1237"/>
    </location>
</feature>
<dbReference type="SUPFAM" id="SSF50370">
    <property type="entry name" value="Ricin B-like lectins"/>
    <property type="match status" value="2"/>
</dbReference>
<dbReference type="InterPro" id="IPR014781">
    <property type="entry name" value="Anthrax_toxin_lethal/edema_N/C"/>
</dbReference>
<evidence type="ECO:0000259" key="4">
    <source>
        <dbReference type="Pfam" id="PF14200"/>
    </source>
</evidence>
<protein>
    <recommendedName>
        <fullName evidence="7">Ricin B lectin domain-containing protein</fullName>
    </recommendedName>
</protein>
<keyword evidence="2" id="KW-1133">Transmembrane helix</keyword>
<dbReference type="Pfam" id="PF14200">
    <property type="entry name" value="RicinB_lectin_2"/>
    <property type="match status" value="1"/>
</dbReference>
<dbReference type="Pfam" id="PF07737">
    <property type="entry name" value="ATLF"/>
    <property type="match status" value="1"/>
</dbReference>
<evidence type="ECO:0008006" key="7">
    <source>
        <dbReference type="Google" id="ProtNLM"/>
    </source>
</evidence>
<dbReference type="Gene3D" id="2.80.10.50">
    <property type="match status" value="2"/>
</dbReference>
<feature type="domain" description="Anthrax toxin lethal/endema factor N-/C-terminal" evidence="3">
    <location>
        <begin position="317"/>
        <end position="436"/>
    </location>
</feature>